<gene>
    <name evidence="2" type="ORF">EGYM00163_LOCUS42525</name>
</gene>
<reference evidence="2" key="1">
    <citation type="submission" date="2021-01" db="EMBL/GenBank/DDBJ databases">
        <authorList>
            <person name="Corre E."/>
            <person name="Pelletier E."/>
            <person name="Niang G."/>
            <person name="Scheremetjew M."/>
            <person name="Finn R."/>
            <person name="Kale V."/>
            <person name="Holt S."/>
            <person name="Cochrane G."/>
            <person name="Meng A."/>
            <person name="Brown T."/>
            <person name="Cohen L."/>
        </authorList>
    </citation>
    <scope>NUCLEOTIDE SEQUENCE</scope>
    <source>
        <strain evidence="2">CCMP1594</strain>
    </source>
</reference>
<keyword evidence="1" id="KW-0472">Membrane</keyword>
<dbReference type="EMBL" id="HBJA01123524">
    <property type="protein sequence ID" value="CAE0831243.1"/>
    <property type="molecule type" value="Transcribed_RNA"/>
</dbReference>
<evidence type="ECO:0000313" key="2">
    <source>
        <dbReference type="EMBL" id="CAE0831243.1"/>
    </source>
</evidence>
<accession>A0A7S4GBD6</accession>
<keyword evidence="1" id="KW-0812">Transmembrane</keyword>
<feature type="transmembrane region" description="Helical" evidence="1">
    <location>
        <begin position="51"/>
        <end position="71"/>
    </location>
</feature>
<proteinExistence type="predicted"/>
<protein>
    <submittedName>
        <fullName evidence="2">Uncharacterized protein</fullName>
    </submittedName>
</protein>
<keyword evidence="1" id="KW-1133">Transmembrane helix</keyword>
<dbReference type="AlphaFoldDB" id="A0A7S4GBD6"/>
<sequence length="155" mass="17373">MCARGWPLLSDIHTSGWPFAHLMLFAVWIALQCDQSGQRRISTFGRMKGILLSFIPSFLLLILLLSAPSTVTTTVTVDGSQMQQNPSSTGEFCPFTASSPICIFYLREAVIWLQQQLGDGNMHSLENATWQGTKAWSTELWWALFCPVLCSFFFA</sequence>
<organism evidence="2">
    <name type="scientific">Eutreptiella gymnastica</name>
    <dbReference type="NCBI Taxonomy" id="73025"/>
    <lineage>
        <taxon>Eukaryota</taxon>
        <taxon>Discoba</taxon>
        <taxon>Euglenozoa</taxon>
        <taxon>Euglenida</taxon>
        <taxon>Spirocuta</taxon>
        <taxon>Euglenophyceae</taxon>
        <taxon>Eutreptiales</taxon>
        <taxon>Eutreptiaceae</taxon>
        <taxon>Eutreptiella</taxon>
    </lineage>
</organism>
<evidence type="ECO:0000256" key="1">
    <source>
        <dbReference type="SAM" id="Phobius"/>
    </source>
</evidence>
<feature type="transmembrane region" description="Helical" evidence="1">
    <location>
        <begin position="12"/>
        <end position="31"/>
    </location>
</feature>
<name>A0A7S4GBD6_9EUGL</name>